<evidence type="ECO:0000256" key="7">
    <source>
        <dbReference type="RuleBase" id="RU369079"/>
    </source>
</evidence>
<keyword evidence="6 7" id="KW-0472">Membrane</keyword>
<feature type="transmembrane region" description="Helical" evidence="7">
    <location>
        <begin position="39"/>
        <end position="56"/>
    </location>
</feature>
<dbReference type="RefSeq" id="WP_379901370.1">
    <property type="nucleotide sequence ID" value="NZ_JBHRTR010000028.1"/>
</dbReference>
<feature type="transmembrane region" description="Helical" evidence="7">
    <location>
        <begin position="335"/>
        <end position="355"/>
    </location>
</feature>
<evidence type="ECO:0000259" key="8">
    <source>
        <dbReference type="Pfam" id="PF06808"/>
    </source>
</evidence>
<evidence type="ECO:0000256" key="2">
    <source>
        <dbReference type="ARBA" id="ARBA00022475"/>
    </source>
</evidence>
<proteinExistence type="inferred from homology"/>
<organism evidence="9 10">
    <name type="scientific">Marinibaculum pumilum</name>
    <dbReference type="NCBI Taxonomy" id="1766165"/>
    <lineage>
        <taxon>Bacteria</taxon>
        <taxon>Pseudomonadati</taxon>
        <taxon>Pseudomonadota</taxon>
        <taxon>Alphaproteobacteria</taxon>
        <taxon>Rhodospirillales</taxon>
        <taxon>Rhodospirillaceae</taxon>
        <taxon>Marinibaculum</taxon>
    </lineage>
</organism>
<evidence type="ECO:0000313" key="10">
    <source>
        <dbReference type="Proteomes" id="UP001595528"/>
    </source>
</evidence>
<accession>A0ABV7L108</accession>
<gene>
    <name evidence="9" type="ORF">ACFOGJ_13975</name>
</gene>
<dbReference type="PANTHER" id="PTHR33362:SF5">
    <property type="entry name" value="C4-DICARBOXYLATE TRAP TRANSPORTER LARGE PERMEASE PROTEIN DCTM"/>
    <property type="match status" value="1"/>
</dbReference>
<dbReference type="InterPro" id="IPR004681">
    <property type="entry name" value="TRAP_DctM"/>
</dbReference>
<keyword evidence="10" id="KW-1185">Reference proteome</keyword>
<evidence type="ECO:0000256" key="4">
    <source>
        <dbReference type="ARBA" id="ARBA00022692"/>
    </source>
</evidence>
<comment type="function">
    <text evidence="7">Part of the tripartite ATP-independent periplasmic (TRAP) transport system.</text>
</comment>
<evidence type="ECO:0000256" key="6">
    <source>
        <dbReference type="ARBA" id="ARBA00023136"/>
    </source>
</evidence>
<evidence type="ECO:0000256" key="3">
    <source>
        <dbReference type="ARBA" id="ARBA00022519"/>
    </source>
</evidence>
<protein>
    <recommendedName>
        <fullName evidence="7">TRAP transporter large permease protein</fullName>
    </recommendedName>
</protein>
<dbReference type="NCBIfam" id="TIGR00786">
    <property type="entry name" value="dctM"/>
    <property type="match status" value="1"/>
</dbReference>
<feature type="transmembrane region" description="Helical" evidence="7">
    <location>
        <begin position="242"/>
        <end position="261"/>
    </location>
</feature>
<evidence type="ECO:0000256" key="5">
    <source>
        <dbReference type="ARBA" id="ARBA00022989"/>
    </source>
</evidence>
<name>A0ABV7L108_9PROT</name>
<dbReference type="InterPro" id="IPR010656">
    <property type="entry name" value="DctM"/>
</dbReference>
<comment type="subunit">
    <text evidence="7">The complex comprises the extracytoplasmic solute receptor protein and the two transmembrane proteins.</text>
</comment>
<feature type="transmembrane region" description="Helical" evidence="7">
    <location>
        <begin position="190"/>
        <end position="212"/>
    </location>
</feature>
<reference evidence="10" key="1">
    <citation type="journal article" date="2019" name="Int. J. Syst. Evol. Microbiol.">
        <title>The Global Catalogue of Microorganisms (GCM) 10K type strain sequencing project: providing services to taxonomists for standard genome sequencing and annotation.</title>
        <authorList>
            <consortium name="The Broad Institute Genomics Platform"/>
            <consortium name="The Broad Institute Genome Sequencing Center for Infectious Disease"/>
            <person name="Wu L."/>
            <person name="Ma J."/>
        </authorList>
    </citation>
    <scope>NUCLEOTIDE SEQUENCE [LARGE SCALE GENOMIC DNA]</scope>
    <source>
        <strain evidence="10">KCTC 42964</strain>
    </source>
</reference>
<feature type="domain" description="TRAP C4-dicarboxylate transport system permease DctM subunit" evidence="8">
    <location>
        <begin position="25"/>
        <end position="443"/>
    </location>
</feature>
<evidence type="ECO:0000313" key="9">
    <source>
        <dbReference type="EMBL" id="MFC3228346.1"/>
    </source>
</evidence>
<keyword evidence="7" id="KW-0813">Transport</keyword>
<dbReference type="PANTHER" id="PTHR33362">
    <property type="entry name" value="SIALIC ACID TRAP TRANSPORTER PERMEASE PROTEIN SIAT-RELATED"/>
    <property type="match status" value="1"/>
</dbReference>
<keyword evidence="4 7" id="KW-0812">Transmembrane</keyword>
<comment type="caution">
    <text evidence="7">Lacks conserved residue(s) required for the propagation of feature annotation.</text>
</comment>
<feature type="transmembrane region" description="Helical" evidence="7">
    <location>
        <begin position="267"/>
        <end position="289"/>
    </location>
</feature>
<feature type="transmembrane region" description="Helical" evidence="7">
    <location>
        <begin position="161"/>
        <end position="184"/>
    </location>
</feature>
<sequence length="452" mass="46683">MAAAAKASEGPGAQMEWYFAGLIMLGGLLALMAIGTPVFMAFLIINAAGVGIFFGFREAALEQLVSNAAASVTSFILVPVPLFVLMGELFFRTGLAVRVFDAFDVLIGRVPARLSYIAVGSGTAFAALTGTSVGSAAMMGSMLVPEMDRRGYKSHMSIGPIMGAGGLAILIPPSALAVLLGSIARIDIGSLLLAGVVPGLVLACLYAALIFLQARLDPEAAPAYGGEGAALAAKLRVLAVEIAPMLLVILLVIGLIVGGIATPTESAAFGVLGVLLLALAKGGLDWPALRAALRGTVKVSGMLLIIVIGSSTFSQIVAFSGASRGLLAWAGEAQWAPLWMLLMMFAVLLFLGMFLDQISQMMLTLPVFMPMAAAAGYDPVWFGVIVLLAMEISLVTPPFGLLLFVMMGAAPKGTSLTTIATAALPYIGCALVLLLLLLALPELALWLPSAMK</sequence>
<feature type="transmembrane region" description="Helical" evidence="7">
    <location>
        <begin position="423"/>
        <end position="447"/>
    </location>
</feature>
<dbReference type="Proteomes" id="UP001595528">
    <property type="component" value="Unassembled WGS sequence"/>
</dbReference>
<feature type="transmembrane region" description="Helical" evidence="7">
    <location>
        <begin position="68"/>
        <end position="91"/>
    </location>
</feature>
<dbReference type="PIRSF" id="PIRSF006066">
    <property type="entry name" value="HI0050"/>
    <property type="match status" value="1"/>
</dbReference>
<comment type="caution">
    <text evidence="9">The sequence shown here is derived from an EMBL/GenBank/DDBJ whole genome shotgun (WGS) entry which is preliminary data.</text>
</comment>
<keyword evidence="2" id="KW-1003">Cell membrane</keyword>
<dbReference type="Pfam" id="PF06808">
    <property type="entry name" value="DctM"/>
    <property type="match status" value="1"/>
</dbReference>
<evidence type="ECO:0000256" key="1">
    <source>
        <dbReference type="ARBA" id="ARBA00004429"/>
    </source>
</evidence>
<dbReference type="EMBL" id="JBHRTR010000028">
    <property type="protein sequence ID" value="MFC3228346.1"/>
    <property type="molecule type" value="Genomic_DNA"/>
</dbReference>
<feature type="transmembrane region" description="Helical" evidence="7">
    <location>
        <begin position="116"/>
        <end position="140"/>
    </location>
</feature>
<comment type="subcellular location">
    <subcellularLocation>
        <location evidence="1 7">Cell inner membrane</location>
        <topology evidence="1 7">Multi-pass membrane protein</topology>
    </subcellularLocation>
</comment>
<keyword evidence="3 7" id="KW-0997">Cell inner membrane</keyword>
<keyword evidence="5 7" id="KW-1133">Transmembrane helix</keyword>
<comment type="similarity">
    <text evidence="7">Belongs to the TRAP transporter large permease family.</text>
</comment>
<feature type="transmembrane region" description="Helical" evidence="7">
    <location>
        <begin position="301"/>
        <end position="323"/>
    </location>
</feature>